<keyword evidence="1" id="KW-1133">Transmembrane helix</keyword>
<evidence type="ECO:0008006" key="5">
    <source>
        <dbReference type="Google" id="ProtNLM"/>
    </source>
</evidence>
<dbReference type="PaxDb" id="5691-AAZ10860"/>
<dbReference type="AlphaFoldDB" id="Q584B8"/>
<accession>D6XFK5</accession>
<dbReference type="KEGG" id="tbr:Tb927.4.2690"/>
<keyword evidence="1" id="KW-0472">Membrane</keyword>
<dbReference type="InParanoid" id="Q584B8"/>
<gene>
    <name evidence="3" type="primary">Tb04.1H19.1410</name>
    <name evidence="2" type="ORF">Tb927.4.2690</name>
</gene>
<feature type="transmembrane region" description="Helical" evidence="1">
    <location>
        <begin position="150"/>
        <end position="171"/>
    </location>
</feature>
<dbReference type="EMBL" id="CP000067">
    <property type="protein sequence ID" value="AAZ10860.1"/>
    <property type="molecule type" value="Genomic_DNA"/>
</dbReference>
<dbReference type="EMBL" id="AC079933">
    <property type="protein sequence ID" value="AAX79026.1"/>
    <property type="molecule type" value="Genomic_DNA"/>
</dbReference>
<feature type="transmembrane region" description="Helical" evidence="1">
    <location>
        <begin position="12"/>
        <end position="34"/>
    </location>
</feature>
<feature type="transmembrane region" description="Helical" evidence="1">
    <location>
        <begin position="183"/>
        <end position="201"/>
    </location>
</feature>
<keyword evidence="1" id="KW-0812">Transmembrane</keyword>
<dbReference type="RefSeq" id="XP_844419.1">
    <property type="nucleotide sequence ID" value="XM_839326.1"/>
</dbReference>
<evidence type="ECO:0000256" key="1">
    <source>
        <dbReference type="SAM" id="Phobius"/>
    </source>
</evidence>
<reference evidence="3 4" key="3">
    <citation type="journal article" date="2005" name="Science">
        <title>The genome of the African trypanosome Trypanosoma brucei.</title>
        <authorList>
            <person name="Berriman M."/>
            <person name="Ghedin E."/>
            <person name="Hertz-Fowler C."/>
            <person name="Blandin G."/>
            <person name="Renauld H."/>
            <person name="Bartholomeu D.C."/>
            <person name="Lennard N.J."/>
            <person name="Caler E."/>
            <person name="Hamlin N.E."/>
            <person name="Haas B."/>
            <person name="Bohme U."/>
            <person name="Hannick L."/>
            <person name="Aslett M.A."/>
            <person name="Shallom J."/>
            <person name="Marcello L."/>
            <person name="Hou L."/>
            <person name="Wickstead B."/>
            <person name="Alsmark U.C."/>
            <person name="Arrowsmith C."/>
            <person name="Atkin R.J."/>
            <person name="Barron A.J."/>
            <person name="Bringaud F."/>
            <person name="Brooks K."/>
            <person name="Carrington M."/>
            <person name="Cherevach I."/>
            <person name="Chillingworth T.J."/>
            <person name="Churcher C."/>
            <person name="Clark L.N."/>
            <person name="Corton C.H."/>
            <person name="Cronin A."/>
            <person name="Davies R.M."/>
            <person name="Doggett J."/>
            <person name="Djikeng A."/>
            <person name="Feldblyum T."/>
            <person name="Field M.C."/>
            <person name="Fraser A."/>
            <person name="Goodhead I."/>
            <person name="Hance Z."/>
            <person name="Harper D."/>
            <person name="Harris B.R."/>
            <person name="Hauser H."/>
            <person name="Hostetler J."/>
            <person name="Ivens A."/>
            <person name="Jagels K."/>
            <person name="Johnson D."/>
            <person name="Johnson J."/>
            <person name="Jones K."/>
            <person name="Kerhornou A.X."/>
            <person name="Koo H."/>
            <person name="Larke N."/>
            <person name="Landfear S."/>
            <person name="Larkin C."/>
            <person name="Leech V."/>
            <person name="Line A."/>
            <person name="Lord A."/>
            <person name="Macleod A."/>
            <person name="Mooney P.J."/>
            <person name="Moule S."/>
            <person name="Martin D.M."/>
            <person name="Morgan G.W."/>
            <person name="Mungall K."/>
            <person name="Norbertczak H."/>
            <person name="Ormond D."/>
            <person name="Pai G."/>
            <person name="Peacock C.S."/>
            <person name="Peterson J."/>
            <person name="Quail M.A."/>
            <person name="Rabbinowitsch E."/>
            <person name="Rajandream M.A."/>
            <person name="Reitter C."/>
            <person name="Salzberg S.L."/>
            <person name="Sanders M."/>
            <person name="Schobel S."/>
            <person name="Sharp S."/>
            <person name="Simmonds M."/>
            <person name="Simpson A.J."/>
            <person name="Tallon L."/>
            <person name="Turner C.M."/>
            <person name="Tait A."/>
            <person name="Tivey A.R."/>
            <person name="Van Aken S."/>
            <person name="Walker D."/>
            <person name="Wanless D."/>
            <person name="Wang S."/>
            <person name="White B."/>
            <person name="White O."/>
            <person name="Whitehead S."/>
            <person name="Woodward J."/>
            <person name="Wortman J."/>
            <person name="Adams M.D."/>
            <person name="Embley T.M."/>
            <person name="Gull K."/>
            <person name="Ullu E."/>
            <person name="Barry J.D."/>
            <person name="Fairlamb A.H."/>
            <person name="Opperdoes F."/>
            <person name="Barrell B.G."/>
            <person name="Donelson J.E."/>
            <person name="Hall N."/>
            <person name="Fraser C.M."/>
            <person name="Melville S.E."/>
            <person name="El-Sayed N.M."/>
        </authorList>
    </citation>
    <scope>NUCLEOTIDE SEQUENCE [LARGE SCALE GENOMIC DNA]</scope>
    <source>
        <strain evidence="3 4">927/4 GUTat10.1</strain>
    </source>
</reference>
<organism evidence="2 4">
    <name type="scientific">Trypanosoma brucei brucei (strain 927/4 GUTat10.1)</name>
    <dbReference type="NCBI Taxonomy" id="185431"/>
    <lineage>
        <taxon>Eukaryota</taxon>
        <taxon>Discoba</taxon>
        <taxon>Euglenozoa</taxon>
        <taxon>Kinetoplastea</taxon>
        <taxon>Metakinetoplastina</taxon>
        <taxon>Trypanosomatida</taxon>
        <taxon>Trypanosomatidae</taxon>
        <taxon>Trypanosoma</taxon>
    </lineage>
</organism>
<evidence type="ECO:0000313" key="3">
    <source>
        <dbReference type="EMBL" id="AAZ10860.1"/>
    </source>
</evidence>
<sequence>MHAQAWSFWRRFLLFLFFLCLCVVGVVVVVVVFYNYSCKVLPLISGLYVIPFFFLFLPSPHLPLLSSLPRLFFHTHMHSFVFPLFFFILFKERNKKNLFQTRLNHFSFGVGLKSRPAERISLLGELLCCISTTLFPSLNSTFPTIILIYIYLYLHINKSVVVAICGGVFFPPPPSPPSFLLKLLYTFIFSFSFLCVGNKILTNKLAHTLTLPPQTHTHTLTSNTAAVCCCSWTVEPIERQTKRVTKKGIRTCQKKNSGGKIKSKVDKAGD</sequence>
<keyword evidence="4" id="KW-1185">Reference proteome</keyword>
<feature type="transmembrane region" description="Helical" evidence="1">
    <location>
        <begin position="40"/>
        <end position="59"/>
    </location>
</feature>
<name>Q584B8_TRYB2</name>
<feature type="transmembrane region" description="Helical" evidence="1">
    <location>
        <begin position="71"/>
        <end position="90"/>
    </location>
</feature>
<reference evidence="3" key="5">
    <citation type="submission" date="2005-04" db="EMBL/GenBank/DDBJ databases">
        <title>Sequencing, closure, and annotation of Trypanosoma brucei chromosomes 2 through 8.</title>
        <authorList>
            <person name="Ghedin E."/>
            <person name="Blandin G."/>
            <person name="Bartholomeu D."/>
            <person name="Caler E."/>
            <person name="Haas B."/>
            <person name="Hannick L."/>
            <person name="Shallom J."/>
            <person name="Hou L."/>
            <person name="Djikeng A."/>
            <person name="Feldblyum T."/>
            <person name="Hostetler J."/>
            <person name="Johnson J."/>
            <person name="Jones K."/>
            <person name="Koo H.L."/>
            <person name="Larkin C."/>
            <person name="Pai G."/>
            <person name="Peterson J."/>
            <person name="Khalak H.G."/>
            <person name="Salzberg S."/>
            <person name="Simpson A.J."/>
            <person name="Tallon L."/>
            <person name="Van Aken S."/>
            <person name="Wanless D."/>
            <person name="White O."/>
            <person name="Wortman J."/>
            <person name="Fraser C.M."/>
            <person name="El-Sayed N.M.A."/>
        </authorList>
    </citation>
    <scope>NUCLEOTIDE SEQUENCE</scope>
    <source>
        <strain evidence="3">927/4 GUTat10.1</strain>
    </source>
</reference>
<reference evidence="2" key="1">
    <citation type="submission" date="2000-09" db="EMBL/GenBank/DDBJ databases">
        <authorList>
            <person name="El-Sayed N.M."/>
            <person name="Khalak H."/>
            <person name="Adams M.D."/>
        </authorList>
    </citation>
    <scope>NUCLEOTIDE SEQUENCE</scope>
    <source>
        <strain evidence="2">GUTat10.1</strain>
    </source>
</reference>
<protein>
    <recommendedName>
        <fullName evidence="5">T. brucei spp.-specific protein</fullName>
    </recommendedName>
</protein>
<accession>Q584B8</accession>
<evidence type="ECO:0000313" key="4">
    <source>
        <dbReference type="Proteomes" id="UP000008524"/>
    </source>
</evidence>
<dbReference type="GeneID" id="3656796"/>
<reference evidence="3" key="2">
    <citation type="journal article" date="2005" name="Science">
        <title>Comparative genomics of trypanosomatid parasitic protozoa.</title>
        <authorList>
            <person name="El-Sayed N.M."/>
            <person name="Myler P.J."/>
            <person name="Blandin G."/>
            <person name="Berriman M."/>
            <person name="Crabtree J."/>
            <person name="Aggarwal G."/>
            <person name="Caler E."/>
            <person name="Renauld H."/>
            <person name="Worthey E.A."/>
            <person name="Hertz-Fowler C."/>
            <person name="Ghedin E."/>
            <person name="Peacock C."/>
            <person name="Bartholomeu D.C."/>
            <person name="Haas B.J."/>
            <person name="Tran A.N."/>
            <person name="Wortman J.R."/>
            <person name="Alsmark U.C."/>
            <person name="Angiuoli S."/>
            <person name="Anupama A."/>
            <person name="Badger J."/>
            <person name="Bringaud F."/>
            <person name="Cadag E."/>
            <person name="Carlton J.M."/>
            <person name="Cerqueira G.C."/>
            <person name="Creasy T."/>
            <person name="Delcher A.L."/>
            <person name="Djikeng A."/>
            <person name="Embley T.M."/>
            <person name="Hauser C."/>
            <person name="Ivens A.C."/>
            <person name="Kummerfeld S.K."/>
            <person name="Pereira-Leal J.B."/>
            <person name="Nilsson D."/>
            <person name="Peterson J."/>
            <person name="Salzberg S.L."/>
            <person name="Shallom J."/>
            <person name="Silva J.C."/>
            <person name="Sundaram J."/>
            <person name="Westenberger S."/>
            <person name="White O."/>
            <person name="Melville S.E."/>
            <person name="Donelson J.E."/>
            <person name="Andersson B."/>
            <person name="Stuart K.D."/>
            <person name="Hall N."/>
        </authorList>
    </citation>
    <scope>NUCLEOTIDE SEQUENCE</scope>
    <source>
        <strain evidence="3">927/4 GUTat10.1</strain>
    </source>
</reference>
<proteinExistence type="predicted"/>
<reference evidence="2" key="4">
    <citation type="submission" date="2005-04" db="EMBL/GenBank/DDBJ databases">
        <title>.</title>
        <authorList>
            <person name="Ghedin E."/>
            <person name="Blandin G."/>
            <person name="Bartholomeu D."/>
            <person name="Caler E."/>
            <person name="Haas B."/>
            <person name="Hannick L."/>
            <person name="Shallom J."/>
            <person name="Hou L."/>
            <person name="Djikeng A."/>
            <person name="Feldblyum T."/>
            <person name="Hostetler J."/>
            <person name="Johnson J."/>
            <person name="Jones K."/>
            <person name="Koo H.L."/>
            <person name="Larkin C."/>
            <person name="Pai G."/>
            <person name="Peterson J."/>
            <person name="Khalak H.G."/>
            <person name="Salzberg S."/>
            <person name="Simpson A.J."/>
            <person name="Tallon L."/>
            <person name="Van Aken S."/>
            <person name="Wanless D."/>
            <person name="White O."/>
            <person name="Wortman J."/>
            <person name="Fraser C.M."/>
            <person name="El-Sayed N.M.A."/>
        </authorList>
    </citation>
    <scope>NUCLEOTIDE SEQUENCE</scope>
    <source>
        <strain evidence="2">GUTat10.1</strain>
    </source>
</reference>
<dbReference type="Proteomes" id="UP000008524">
    <property type="component" value="Chromosome 4"/>
</dbReference>
<evidence type="ECO:0000313" key="2">
    <source>
        <dbReference type="EMBL" id="AAX79026.1"/>
    </source>
</evidence>